<evidence type="ECO:0008006" key="12">
    <source>
        <dbReference type="Google" id="ProtNLM"/>
    </source>
</evidence>
<proteinExistence type="inferred from homology"/>
<gene>
    <name evidence="10" type="ORF">ILEXP_LOCUS18719</name>
</gene>
<feature type="transmembrane region" description="Helical" evidence="9">
    <location>
        <begin position="134"/>
        <end position="154"/>
    </location>
</feature>
<evidence type="ECO:0000256" key="7">
    <source>
        <dbReference type="ARBA" id="ARBA00023136"/>
    </source>
</evidence>
<reference evidence="10 11" key="1">
    <citation type="submission" date="2024-02" db="EMBL/GenBank/DDBJ databases">
        <authorList>
            <person name="Vignale AGUSTIN F."/>
            <person name="Sosa J E."/>
            <person name="Modenutti C."/>
        </authorList>
    </citation>
    <scope>NUCLEOTIDE SEQUENCE [LARGE SCALE GENOMIC DNA]</scope>
</reference>
<evidence type="ECO:0000313" key="10">
    <source>
        <dbReference type="EMBL" id="CAK9150563.1"/>
    </source>
</evidence>
<dbReference type="Pfam" id="PF11744">
    <property type="entry name" value="ALMT"/>
    <property type="match status" value="2"/>
</dbReference>
<feature type="transmembrane region" description="Helical" evidence="9">
    <location>
        <begin position="52"/>
        <end position="71"/>
    </location>
</feature>
<organism evidence="10 11">
    <name type="scientific">Ilex paraguariensis</name>
    <name type="common">yerba mate</name>
    <dbReference type="NCBI Taxonomy" id="185542"/>
    <lineage>
        <taxon>Eukaryota</taxon>
        <taxon>Viridiplantae</taxon>
        <taxon>Streptophyta</taxon>
        <taxon>Embryophyta</taxon>
        <taxon>Tracheophyta</taxon>
        <taxon>Spermatophyta</taxon>
        <taxon>Magnoliopsida</taxon>
        <taxon>eudicotyledons</taxon>
        <taxon>Gunneridae</taxon>
        <taxon>Pentapetalae</taxon>
        <taxon>asterids</taxon>
        <taxon>campanulids</taxon>
        <taxon>Aquifoliales</taxon>
        <taxon>Aquifoliaceae</taxon>
        <taxon>Ilex</taxon>
    </lineage>
</organism>
<feature type="transmembrane region" description="Helical" evidence="9">
    <location>
        <begin position="83"/>
        <end position="101"/>
    </location>
</feature>
<feature type="transmembrane region" description="Helical" evidence="9">
    <location>
        <begin position="108"/>
        <end position="128"/>
    </location>
</feature>
<dbReference type="PANTHER" id="PTHR31086">
    <property type="entry name" value="ALUMINUM-ACTIVATED MALATE TRANSPORTER 10"/>
    <property type="match status" value="1"/>
</dbReference>
<keyword evidence="4 9" id="KW-0812">Transmembrane</keyword>
<keyword evidence="7 9" id="KW-0472">Membrane</keyword>
<evidence type="ECO:0000313" key="11">
    <source>
        <dbReference type="Proteomes" id="UP001642360"/>
    </source>
</evidence>
<evidence type="ECO:0000256" key="2">
    <source>
        <dbReference type="ARBA" id="ARBA00007079"/>
    </source>
</evidence>
<feature type="transmembrane region" description="Helical" evidence="9">
    <location>
        <begin position="253"/>
        <end position="271"/>
    </location>
</feature>
<comment type="similarity">
    <text evidence="2">Belongs to the aromatic acid exporter (TC 2.A.85) family.</text>
</comment>
<evidence type="ECO:0000256" key="9">
    <source>
        <dbReference type="SAM" id="Phobius"/>
    </source>
</evidence>
<keyword evidence="3" id="KW-0813">Transport</keyword>
<evidence type="ECO:0000256" key="3">
    <source>
        <dbReference type="ARBA" id="ARBA00022448"/>
    </source>
</evidence>
<dbReference type="Proteomes" id="UP001642360">
    <property type="component" value="Unassembled WGS sequence"/>
</dbReference>
<feature type="transmembrane region" description="Helical" evidence="9">
    <location>
        <begin position="324"/>
        <end position="346"/>
    </location>
</feature>
<evidence type="ECO:0000256" key="1">
    <source>
        <dbReference type="ARBA" id="ARBA00004141"/>
    </source>
</evidence>
<keyword evidence="6" id="KW-0406">Ion transport</keyword>
<feature type="transmembrane region" description="Helical" evidence="9">
    <location>
        <begin position="223"/>
        <end position="241"/>
    </location>
</feature>
<evidence type="ECO:0000256" key="8">
    <source>
        <dbReference type="ARBA" id="ARBA00023303"/>
    </source>
</evidence>
<dbReference type="AlphaFoldDB" id="A0ABC8S0W5"/>
<dbReference type="GO" id="GO:0034220">
    <property type="term" value="P:monoatomic ion transmembrane transport"/>
    <property type="evidence" value="ECO:0007669"/>
    <property type="project" value="UniProtKB-KW"/>
</dbReference>
<feature type="transmembrane region" description="Helical" evidence="9">
    <location>
        <begin position="166"/>
        <end position="186"/>
    </location>
</feature>
<keyword evidence="11" id="KW-1185">Reference proteome</keyword>
<keyword evidence="5 9" id="KW-1133">Transmembrane helix</keyword>
<comment type="subcellular location">
    <subcellularLocation>
        <location evidence="1">Membrane</location>
        <topology evidence="1">Multi-pass membrane protein</topology>
    </subcellularLocation>
</comment>
<dbReference type="InterPro" id="IPR020966">
    <property type="entry name" value="ALMT"/>
</dbReference>
<dbReference type="GO" id="GO:0016020">
    <property type="term" value="C:membrane"/>
    <property type="evidence" value="ECO:0007669"/>
    <property type="project" value="UniProtKB-SubCell"/>
</dbReference>
<comment type="caution">
    <text evidence="10">The sequence shown here is derived from an EMBL/GenBank/DDBJ whole genome shotgun (WGS) entry which is preliminary data.</text>
</comment>
<sequence>MDMEFSKNLSNKADPTTAGQKWAERWLRKASAIGKAVKDEAMKAGKEDPRKVVHSLKVGVAMTVASLVYLLEPLYEGIRQNSIWAVLTVVLVVEFRAGATLYKGFNRLLGTVLALSFAFLFDIVAHHLGHIECAISSGFAVFLIAVVHVASTFMSESVDQKQFPHIYNVFVFVVSLLGSDVFIYSFPLSMVRPFAHYSHCSRFAGSFTTYARFIPSINKHYDHGIIVFLVTFNLVMVGSYHDHNQFHIVTERIYAIAIGFGIGLIITLFILPNWSGEDLQNTIISKFEELANWYKATIEPSYVIARSNGFRQTPYDVTYIWPGMTYGASLGGGELVWAVGVIWLGYGLRIKGSFPKNWNSVNLAACVDEYFQELDAKGTCKFSNGSSLDNSYEEAVQSNSTEEALATFASWEPRHSRYCYPWKQYEHLGVGLRHLGFTAVALHGCLESHIQVYADMLYRIFQIV</sequence>
<protein>
    <recommendedName>
        <fullName evidence="12">Aluminum-activated malate transporter</fullName>
    </recommendedName>
</protein>
<dbReference type="EMBL" id="CAUOFW020002053">
    <property type="protein sequence ID" value="CAK9150563.1"/>
    <property type="molecule type" value="Genomic_DNA"/>
</dbReference>
<evidence type="ECO:0000256" key="4">
    <source>
        <dbReference type="ARBA" id="ARBA00022692"/>
    </source>
</evidence>
<evidence type="ECO:0000256" key="5">
    <source>
        <dbReference type="ARBA" id="ARBA00022989"/>
    </source>
</evidence>
<accession>A0ABC8S0W5</accession>
<name>A0ABC8S0W5_9AQUA</name>
<keyword evidence="8" id="KW-0407">Ion channel</keyword>
<evidence type="ECO:0000256" key="6">
    <source>
        <dbReference type="ARBA" id="ARBA00023065"/>
    </source>
</evidence>